<protein>
    <recommendedName>
        <fullName evidence="3">CP-type G domain-containing protein</fullName>
    </recommendedName>
</protein>
<evidence type="ECO:0000256" key="1">
    <source>
        <dbReference type="ARBA" id="ARBA00022741"/>
    </source>
</evidence>
<evidence type="ECO:0000256" key="2">
    <source>
        <dbReference type="ARBA" id="ARBA00023134"/>
    </source>
</evidence>
<dbReference type="EMBL" id="OU893333">
    <property type="protein sequence ID" value="CAH0756626.1"/>
    <property type="molecule type" value="Genomic_DNA"/>
</dbReference>
<accession>A0A9P0G2V2</accession>
<dbReference type="PANTHER" id="PTHR45782:SF4">
    <property type="entry name" value="MITOCHONDRIAL RIBOSOME-ASSOCIATED GTPASE 1"/>
    <property type="match status" value="1"/>
</dbReference>
<dbReference type="FunFam" id="3.40.50.300:FF:000876">
    <property type="entry name" value="Mitochondrial GTPase 1"/>
    <property type="match status" value="1"/>
</dbReference>
<dbReference type="GO" id="GO:0005739">
    <property type="term" value="C:mitochondrion"/>
    <property type="evidence" value="ECO:0007669"/>
    <property type="project" value="TreeGrafter"/>
</dbReference>
<dbReference type="OrthoDB" id="269151at2759"/>
<dbReference type="Gene3D" id="3.40.50.300">
    <property type="entry name" value="P-loop containing nucleotide triphosphate hydrolases"/>
    <property type="match status" value="1"/>
</dbReference>
<reference evidence="4" key="1">
    <citation type="submission" date="2021-12" db="EMBL/GenBank/DDBJ databases">
        <authorList>
            <person name="King R."/>
        </authorList>
    </citation>
    <scope>NUCLEOTIDE SEQUENCE</scope>
</reference>
<evidence type="ECO:0000313" key="5">
    <source>
        <dbReference type="Proteomes" id="UP001153714"/>
    </source>
</evidence>
<dbReference type="GO" id="GO:0005525">
    <property type="term" value="F:GTP binding"/>
    <property type="evidence" value="ECO:0007669"/>
    <property type="project" value="UniProtKB-KW"/>
</dbReference>
<dbReference type="InterPro" id="IPR027417">
    <property type="entry name" value="P-loop_NTPase"/>
</dbReference>
<keyword evidence="5" id="KW-1185">Reference proteome</keyword>
<gene>
    <name evidence="4" type="ORF">DIATSA_LOCUS7249</name>
</gene>
<dbReference type="CDD" id="cd01856">
    <property type="entry name" value="YlqF"/>
    <property type="match status" value="1"/>
</dbReference>
<dbReference type="Proteomes" id="UP001153714">
    <property type="component" value="Chromosome 2"/>
</dbReference>
<dbReference type="InterPro" id="IPR030378">
    <property type="entry name" value="G_CP_dom"/>
</dbReference>
<dbReference type="PANTHER" id="PTHR45782">
    <property type="entry name" value="MITOCHONDRIAL RIBOSOME-ASSOCIATED GTPASE 1"/>
    <property type="match status" value="1"/>
</dbReference>
<dbReference type="Gene3D" id="1.10.1580.10">
    <property type="match status" value="1"/>
</dbReference>
<evidence type="ECO:0000313" key="4">
    <source>
        <dbReference type="EMBL" id="CAH0756626.1"/>
    </source>
</evidence>
<sequence length="351" mass="40034">MATKFDAAAYNFRKQCPYIRKDLLRWFPGHMNKGLKQMQRKLSSVDCVIEVHDARIPFSGRNPIFTTTLTGAKPHILVLNKKDLTINSLIPRIKDQLKAEQKIENIVFTNSKDQNCRGLKALRPLMVDLIKGSNRYNRSEELEYNVMIIGVPNVGKSSLINMLRTRNMHIRHALPVGAVAGVTRSVMTKMRINNDPKIFMFDTPGILEPTVTDVEMGLKLALCASLQDHLVGEEAIADYLLYWLNKHSKFKYVDYMGLMEPCDDINKVKGFYNSKRIKSTYQHGKSHNINAHILLWLNNCNNIKAFISHIIHQYVLNPSLNLVILCRSDACILSLILYPRMLLIHTSLGSS</sequence>
<dbReference type="SUPFAM" id="SSF52540">
    <property type="entry name" value="P-loop containing nucleoside triphosphate hydrolases"/>
    <property type="match status" value="1"/>
</dbReference>
<keyword evidence="2" id="KW-0342">GTP-binding</keyword>
<evidence type="ECO:0000259" key="3">
    <source>
        <dbReference type="PROSITE" id="PS51721"/>
    </source>
</evidence>
<organism evidence="4 5">
    <name type="scientific">Diatraea saccharalis</name>
    <name type="common">sugarcane borer</name>
    <dbReference type="NCBI Taxonomy" id="40085"/>
    <lineage>
        <taxon>Eukaryota</taxon>
        <taxon>Metazoa</taxon>
        <taxon>Ecdysozoa</taxon>
        <taxon>Arthropoda</taxon>
        <taxon>Hexapoda</taxon>
        <taxon>Insecta</taxon>
        <taxon>Pterygota</taxon>
        <taxon>Neoptera</taxon>
        <taxon>Endopterygota</taxon>
        <taxon>Lepidoptera</taxon>
        <taxon>Glossata</taxon>
        <taxon>Ditrysia</taxon>
        <taxon>Pyraloidea</taxon>
        <taxon>Crambidae</taxon>
        <taxon>Crambinae</taxon>
        <taxon>Diatraea</taxon>
    </lineage>
</organism>
<dbReference type="AlphaFoldDB" id="A0A9P0G2V2"/>
<dbReference type="InterPro" id="IPR023179">
    <property type="entry name" value="GTP-bd_ortho_bundle_sf"/>
</dbReference>
<dbReference type="GO" id="GO:0032543">
    <property type="term" value="P:mitochondrial translation"/>
    <property type="evidence" value="ECO:0007669"/>
    <property type="project" value="TreeGrafter"/>
</dbReference>
<dbReference type="GO" id="GO:0003924">
    <property type="term" value="F:GTPase activity"/>
    <property type="evidence" value="ECO:0007669"/>
    <property type="project" value="TreeGrafter"/>
</dbReference>
<dbReference type="InterPro" id="IPR006073">
    <property type="entry name" value="GTP-bd"/>
</dbReference>
<feature type="domain" description="CP-type G" evidence="3">
    <location>
        <begin position="35"/>
        <end position="209"/>
    </location>
</feature>
<proteinExistence type="predicted"/>
<keyword evidence="1" id="KW-0547">Nucleotide-binding</keyword>
<dbReference type="PROSITE" id="PS51721">
    <property type="entry name" value="G_CP"/>
    <property type="match status" value="1"/>
</dbReference>
<dbReference type="Pfam" id="PF01926">
    <property type="entry name" value="MMR_HSR1"/>
    <property type="match status" value="1"/>
</dbReference>
<reference evidence="4" key="2">
    <citation type="submission" date="2022-10" db="EMBL/GenBank/DDBJ databases">
        <authorList>
            <consortium name="ENA_rothamsted_submissions"/>
            <consortium name="culmorum"/>
            <person name="King R."/>
        </authorList>
    </citation>
    <scope>NUCLEOTIDE SEQUENCE</scope>
</reference>
<name>A0A9P0G2V2_9NEOP</name>